<sequence>MSALLSVRGLVKEYPQRGGKRGEVFRAIDGIDFDLREGSTLAIVGESGSGKSTTGRCVLRLTEPTSGSVTYDGVDLLGLDAERMRAQRAHMQIVFQDTYASLDPRWTVGRLLAEPLRLRERLTPGQQCTRVGEMLELVGLEAEHADRYPHEFSGGQRQRIGIARALMLKPRLVVCDEPVSALDVSVQAQVLNLMKDLQDELGLSYLFISHDIAVVEFMADDVIVMNKGRVVESGVCAQVLADPKDPYTRALLAAVPVPDPDALEDRAMRRAVIEAGLAAPVGGDSERAR</sequence>
<dbReference type="STRING" id="582680.RS86_03532"/>
<accession>A0A0F0LFE4</accession>
<dbReference type="CDD" id="cd03257">
    <property type="entry name" value="ABC_NikE_OppD_transporters"/>
    <property type="match status" value="1"/>
</dbReference>
<dbReference type="GO" id="GO:0016887">
    <property type="term" value="F:ATP hydrolysis activity"/>
    <property type="evidence" value="ECO:0007669"/>
    <property type="project" value="InterPro"/>
</dbReference>
<keyword evidence="3" id="KW-0547">Nucleotide-binding</keyword>
<dbReference type="PATRIC" id="fig|582680.6.peg.3616"/>
<dbReference type="InterPro" id="IPR013563">
    <property type="entry name" value="Oligopep_ABC_C"/>
</dbReference>
<dbReference type="RefSeq" id="WP_052680359.1">
    <property type="nucleotide sequence ID" value="NZ_JYIX01000039.1"/>
</dbReference>
<organism evidence="6 7">
    <name type="scientific">Microbacterium azadirachtae</name>
    <dbReference type="NCBI Taxonomy" id="582680"/>
    <lineage>
        <taxon>Bacteria</taxon>
        <taxon>Bacillati</taxon>
        <taxon>Actinomycetota</taxon>
        <taxon>Actinomycetes</taxon>
        <taxon>Micrococcales</taxon>
        <taxon>Microbacteriaceae</taxon>
        <taxon>Microbacterium</taxon>
    </lineage>
</organism>
<dbReference type="PROSITE" id="PS00211">
    <property type="entry name" value="ABC_TRANSPORTER_1"/>
    <property type="match status" value="1"/>
</dbReference>
<protein>
    <submittedName>
        <fullName evidence="6">Oligopeptide transport ATP-binding protein OppF</fullName>
    </submittedName>
</protein>
<dbReference type="GO" id="GO:0015833">
    <property type="term" value="P:peptide transport"/>
    <property type="evidence" value="ECO:0007669"/>
    <property type="project" value="InterPro"/>
</dbReference>
<dbReference type="GO" id="GO:0055085">
    <property type="term" value="P:transmembrane transport"/>
    <property type="evidence" value="ECO:0007669"/>
    <property type="project" value="UniProtKB-ARBA"/>
</dbReference>
<dbReference type="GO" id="GO:0005524">
    <property type="term" value="F:ATP binding"/>
    <property type="evidence" value="ECO:0007669"/>
    <property type="project" value="UniProtKB-KW"/>
</dbReference>
<comment type="similarity">
    <text evidence="1">Belongs to the ABC transporter superfamily.</text>
</comment>
<dbReference type="Pfam" id="PF00005">
    <property type="entry name" value="ABC_tran"/>
    <property type="match status" value="1"/>
</dbReference>
<dbReference type="Pfam" id="PF08352">
    <property type="entry name" value="oligo_HPY"/>
    <property type="match status" value="1"/>
</dbReference>
<keyword evidence="7" id="KW-1185">Reference proteome</keyword>
<keyword evidence="2" id="KW-0813">Transport</keyword>
<dbReference type="SMART" id="SM00382">
    <property type="entry name" value="AAA"/>
    <property type="match status" value="1"/>
</dbReference>
<gene>
    <name evidence="6" type="primary">oppF_6</name>
    <name evidence="6" type="ORF">RS86_03532</name>
</gene>
<dbReference type="InterPro" id="IPR050319">
    <property type="entry name" value="ABC_transp_ATP-bind"/>
</dbReference>
<keyword evidence="4 6" id="KW-0067">ATP-binding</keyword>
<evidence type="ECO:0000313" key="7">
    <source>
        <dbReference type="Proteomes" id="UP000033740"/>
    </source>
</evidence>
<dbReference type="InterPro" id="IPR017871">
    <property type="entry name" value="ABC_transporter-like_CS"/>
</dbReference>
<feature type="domain" description="ABC transporter" evidence="5">
    <location>
        <begin position="5"/>
        <end position="252"/>
    </location>
</feature>
<dbReference type="Proteomes" id="UP000033740">
    <property type="component" value="Unassembled WGS sequence"/>
</dbReference>
<evidence type="ECO:0000256" key="2">
    <source>
        <dbReference type="ARBA" id="ARBA00022448"/>
    </source>
</evidence>
<proteinExistence type="inferred from homology"/>
<dbReference type="Gene3D" id="3.40.50.300">
    <property type="entry name" value="P-loop containing nucleotide triphosphate hydrolases"/>
    <property type="match status" value="1"/>
</dbReference>
<dbReference type="PANTHER" id="PTHR43776:SF7">
    <property type="entry name" value="D,D-DIPEPTIDE TRANSPORT ATP-BINDING PROTEIN DDPF-RELATED"/>
    <property type="match status" value="1"/>
</dbReference>
<evidence type="ECO:0000256" key="4">
    <source>
        <dbReference type="ARBA" id="ARBA00022840"/>
    </source>
</evidence>
<dbReference type="FunFam" id="3.40.50.300:FF:000016">
    <property type="entry name" value="Oligopeptide ABC transporter ATP-binding component"/>
    <property type="match status" value="1"/>
</dbReference>
<dbReference type="PANTHER" id="PTHR43776">
    <property type="entry name" value="TRANSPORT ATP-BINDING PROTEIN"/>
    <property type="match status" value="1"/>
</dbReference>
<dbReference type="InterPro" id="IPR003593">
    <property type="entry name" value="AAA+_ATPase"/>
</dbReference>
<evidence type="ECO:0000256" key="3">
    <source>
        <dbReference type="ARBA" id="ARBA00022741"/>
    </source>
</evidence>
<reference evidence="6 7" key="1">
    <citation type="submission" date="2015-02" db="EMBL/GenBank/DDBJ databases">
        <title>Draft genome sequences of ten Microbacterium spp. with emphasis on heavy metal contaminated environments.</title>
        <authorList>
            <person name="Corretto E."/>
        </authorList>
    </citation>
    <scope>NUCLEOTIDE SEQUENCE [LARGE SCALE GENOMIC DNA]</scope>
    <source>
        <strain evidence="6 7">ARN176</strain>
    </source>
</reference>
<name>A0A0F0LFE4_9MICO</name>
<dbReference type="PROSITE" id="PS50893">
    <property type="entry name" value="ABC_TRANSPORTER_2"/>
    <property type="match status" value="1"/>
</dbReference>
<comment type="caution">
    <text evidence="6">The sequence shown here is derived from an EMBL/GenBank/DDBJ whole genome shotgun (WGS) entry which is preliminary data.</text>
</comment>
<dbReference type="EMBL" id="JYIX01000039">
    <property type="protein sequence ID" value="KJL31409.1"/>
    <property type="molecule type" value="Genomic_DNA"/>
</dbReference>
<dbReference type="AlphaFoldDB" id="A0A0F0LFE4"/>
<dbReference type="InterPro" id="IPR027417">
    <property type="entry name" value="P-loop_NTPase"/>
</dbReference>
<dbReference type="InterPro" id="IPR003439">
    <property type="entry name" value="ABC_transporter-like_ATP-bd"/>
</dbReference>
<evidence type="ECO:0000256" key="1">
    <source>
        <dbReference type="ARBA" id="ARBA00005417"/>
    </source>
</evidence>
<evidence type="ECO:0000259" key="5">
    <source>
        <dbReference type="PROSITE" id="PS50893"/>
    </source>
</evidence>
<evidence type="ECO:0000313" key="6">
    <source>
        <dbReference type="EMBL" id="KJL31409.1"/>
    </source>
</evidence>
<dbReference type="SUPFAM" id="SSF52540">
    <property type="entry name" value="P-loop containing nucleoside triphosphate hydrolases"/>
    <property type="match status" value="1"/>
</dbReference>